<evidence type="ECO:0000313" key="1">
    <source>
        <dbReference type="EMBL" id="KAL3701425.1"/>
    </source>
</evidence>
<proteinExistence type="predicted"/>
<keyword evidence="2" id="KW-1185">Reference proteome</keyword>
<dbReference type="AlphaFoldDB" id="A0ABD3IG64"/>
<accession>A0ABD3IG64</accession>
<reference evidence="1 2" key="1">
    <citation type="submission" date="2024-09" db="EMBL/GenBank/DDBJ databases">
        <title>Chromosome-scale assembly of Riccia sorocarpa.</title>
        <authorList>
            <person name="Paukszto L."/>
        </authorList>
    </citation>
    <scope>NUCLEOTIDE SEQUENCE [LARGE SCALE GENOMIC DNA]</scope>
    <source>
        <strain evidence="1">LP-2024</strain>
        <tissue evidence="1">Aerial parts of the thallus</tissue>
    </source>
</reference>
<sequence length="205" mass="22669">MRCWLSKRPLSSLWCCGGLLIWAKAVIAVGEVAAAATVGTVIFCCAKSVLSARPLLPSTSNFTTMASSLGTEFQLDGSSSGTSFMSSDNQKVLEEVCTVDLLSSGEVRDRVETVEEDHKKRLPQEVAEGLPMSAASKTFQRFGELIYGGAILMKFYIYMERKERFIERRVTEFAMNEVYTPVAGDTDMDLGCIHELQKDVTRRDV</sequence>
<comment type="caution">
    <text evidence="1">The sequence shown here is derived from an EMBL/GenBank/DDBJ whole genome shotgun (WGS) entry which is preliminary data.</text>
</comment>
<organism evidence="1 2">
    <name type="scientific">Riccia sorocarpa</name>
    <dbReference type="NCBI Taxonomy" id="122646"/>
    <lineage>
        <taxon>Eukaryota</taxon>
        <taxon>Viridiplantae</taxon>
        <taxon>Streptophyta</taxon>
        <taxon>Embryophyta</taxon>
        <taxon>Marchantiophyta</taxon>
        <taxon>Marchantiopsida</taxon>
        <taxon>Marchantiidae</taxon>
        <taxon>Marchantiales</taxon>
        <taxon>Ricciaceae</taxon>
        <taxon>Riccia</taxon>
    </lineage>
</organism>
<dbReference type="Proteomes" id="UP001633002">
    <property type="component" value="Unassembled WGS sequence"/>
</dbReference>
<dbReference type="EMBL" id="JBJQOH010000001">
    <property type="protein sequence ID" value="KAL3701425.1"/>
    <property type="molecule type" value="Genomic_DNA"/>
</dbReference>
<name>A0ABD3IG64_9MARC</name>
<protein>
    <submittedName>
        <fullName evidence="1">Uncharacterized protein</fullName>
    </submittedName>
</protein>
<evidence type="ECO:0000313" key="2">
    <source>
        <dbReference type="Proteomes" id="UP001633002"/>
    </source>
</evidence>
<gene>
    <name evidence="1" type="ORF">R1sor_019447</name>
</gene>